<dbReference type="AlphaFoldDB" id="A0A067N8G1"/>
<evidence type="ECO:0008006" key="5">
    <source>
        <dbReference type="Google" id="ProtNLM"/>
    </source>
</evidence>
<proteinExistence type="predicted"/>
<evidence type="ECO:0000256" key="2">
    <source>
        <dbReference type="SAM" id="SignalP"/>
    </source>
</evidence>
<keyword evidence="2" id="KW-0732">Signal</keyword>
<dbReference type="STRING" id="930990.A0A067N8G1"/>
<evidence type="ECO:0000256" key="1">
    <source>
        <dbReference type="SAM" id="MobiDB-lite"/>
    </source>
</evidence>
<dbReference type="Proteomes" id="UP000027195">
    <property type="component" value="Unassembled WGS sequence"/>
</dbReference>
<dbReference type="SUPFAM" id="SSF49503">
    <property type="entry name" value="Cupredoxins"/>
    <property type="match status" value="1"/>
</dbReference>
<dbReference type="InterPro" id="IPR052953">
    <property type="entry name" value="Ser-rich/MCO-related"/>
</dbReference>
<dbReference type="EMBL" id="KL198017">
    <property type="protein sequence ID" value="KDQ20387.1"/>
    <property type="molecule type" value="Genomic_DNA"/>
</dbReference>
<evidence type="ECO:0000313" key="4">
    <source>
        <dbReference type="Proteomes" id="UP000027195"/>
    </source>
</evidence>
<dbReference type="InterPro" id="IPR008972">
    <property type="entry name" value="Cupredoxin"/>
</dbReference>
<feature type="signal peptide" evidence="2">
    <location>
        <begin position="1"/>
        <end position="16"/>
    </location>
</feature>
<dbReference type="PANTHER" id="PTHR34883">
    <property type="entry name" value="SERINE-RICH PROTEIN, PUTATIVE-RELATED-RELATED"/>
    <property type="match status" value="1"/>
</dbReference>
<feature type="chain" id="PRO_5001641896" description="Phytocyanin domain-containing protein" evidence="2">
    <location>
        <begin position="17"/>
        <end position="222"/>
    </location>
</feature>
<dbReference type="OrthoDB" id="1921208at2759"/>
<dbReference type="PANTHER" id="PTHR34883:SF15">
    <property type="entry name" value="EXTRACELLULAR SERINE-RICH PROTEIN"/>
    <property type="match status" value="1"/>
</dbReference>
<reference evidence="4" key="1">
    <citation type="journal article" date="2014" name="Proc. Natl. Acad. Sci. U.S.A.">
        <title>Extensive sampling of basidiomycete genomes demonstrates inadequacy of the white-rot/brown-rot paradigm for wood decay fungi.</title>
        <authorList>
            <person name="Riley R."/>
            <person name="Salamov A.A."/>
            <person name="Brown D.W."/>
            <person name="Nagy L.G."/>
            <person name="Floudas D."/>
            <person name="Held B.W."/>
            <person name="Levasseur A."/>
            <person name="Lombard V."/>
            <person name="Morin E."/>
            <person name="Otillar R."/>
            <person name="Lindquist E.A."/>
            <person name="Sun H."/>
            <person name="LaButti K.M."/>
            <person name="Schmutz J."/>
            <person name="Jabbour D."/>
            <person name="Luo H."/>
            <person name="Baker S.E."/>
            <person name="Pisabarro A.G."/>
            <person name="Walton J.D."/>
            <person name="Blanchette R.A."/>
            <person name="Henrissat B."/>
            <person name="Martin F."/>
            <person name="Cullen D."/>
            <person name="Hibbett D.S."/>
            <person name="Grigoriev I.V."/>
        </authorList>
    </citation>
    <scope>NUCLEOTIDE SEQUENCE [LARGE SCALE GENOMIC DNA]</scope>
    <source>
        <strain evidence="4">FD-172 SS1</strain>
    </source>
</reference>
<feature type="region of interest" description="Disordered" evidence="1">
    <location>
        <begin position="143"/>
        <end position="194"/>
    </location>
</feature>
<evidence type="ECO:0000313" key="3">
    <source>
        <dbReference type="EMBL" id="KDQ20387.1"/>
    </source>
</evidence>
<accession>A0A067N8G1</accession>
<gene>
    <name evidence="3" type="ORF">BOTBODRAFT_141985</name>
</gene>
<dbReference type="Gene3D" id="2.60.40.420">
    <property type="entry name" value="Cupredoxins - blue copper proteins"/>
    <property type="match status" value="1"/>
</dbReference>
<organism evidence="3 4">
    <name type="scientific">Botryobasidium botryosum (strain FD-172 SS1)</name>
    <dbReference type="NCBI Taxonomy" id="930990"/>
    <lineage>
        <taxon>Eukaryota</taxon>
        <taxon>Fungi</taxon>
        <taxon>Dikarya</taxon>
        <taxon>Basidiomycota</taxon>
        <taxon>Agaricomycotina</taxon>
        <taxon>Agaricomycetes</taxon>
        <taxon>Cantharellales</taxon>
        <taxon>Botryobasidiaceae</taxon>
        <taxon>Botryobasidium</taxon>
    </lineage>
</organism>
<dbReference type="CDD" id="cd00920">
    <property type="entry name" value="Cupredoxin"/>
    <property type="match status" value="1"/>
</dbReference>
<protein>
    <recommendedName>
        <fullName evidence="5">Phytocyanin domain-containing protein</fullName>
    </recommendedName>
</protein>
<keyword evidence="4" id="KW-1185">Reference proteome</keyword>
<dbReference type="HOGENOM" id="CLU_053381_6_1_1"/>
<feature type="compositionally biased region" description="Low complexity" evidence="1">
    <location>
        <begin position="151"/>
        <end position="189"/>
    </location>
</feature>
<sequence length="222" mass="21564">MKSLAVLLAIVAIAAAFEYRVGVGKDENTGNNGLGFDPSSIRPVAGDTIVFEFHAGTHSVIQSTFDKPCTPLSGGFQSGDVTVPDGTSVDATGLPTKTFNVIDASSLWFYDGAPGQCVLGGVLSVNPSVTGTQTAGAFVANAKASGGGSGTTPTTTTTTTPPSGSGSSPSGTGTGTGASASGASGTATPKPTSNAASTALQLNQYLGAGLTAVAAAALMGQL</sequence>
<dbReference type="InParanoid" id="A0A067N8G1"/>
<name>A0A067N8G1_BOTB1</name>